<name>A0A2S3UW04_9HYPH</name>
<dbReference type="Proteomes" id="UP000236959">
    <property type="component" value="Unassembled WGS sequence"/>
</dbReference>
<keyword evidence="2" id="KW-1185">Reference proteome</keyword>
<dbReference type="RefSeq" id="WP_103222550.1">
    <property type="nucleotide sequence ID" value="NZ_PPCN01000004.1"/>
</dbReference>
<gene>
    <name evidence="1" type="ORF">CLV41_104208</name>
</gene>
<accession>A0A2S3UW04</accession>
<dbReference type="AlphaFoldDB" id="A0A2S3UW04"/>
<evidence type="ECO:0000313" key="1">
    <source>
        <dbReference type="EMBL" id="POF31639.1"/>
    </source>
</evidence>
<dbReference type="OrthoDB" id="7959514at2"/>
<dbReference type="EMBL" id="PPCN01000004">
    <property type="protein sequence ID" value="POF31639.1"/>
    <property type="molecule type" value="Genomic_DNA"/>
</dbReference>
<reference evidence="1 2" key="1">
    <citation type="submission" date="2018-01" db="EMBL/GenBank/DDBJ databases">
        <title>Genomic Encyclopedia of Archaeal and Bacterial Type Strains, Phase II (KMG-II): from individual species to whole genera.</title>
        <authorList>
            <person name="Goeker M."/>
        </authorList>
    </citation>
    <scope>NUCLEOTIDE SEQUENCE [LARGE SCALE GENOMIC DNA]</scope>
    <source>
        <strain evidence="1 2">DSM 17023</strain>
    </source>
</reference>
<comment type="caution">
    <text evidence="1">The sequence shown here is derived from an EMBL/GenBank/DDBJ whole genome shotgun (WGS) entry which is preliminary data.</text>
</comment>
<sequence length="237" mass="26287">MIPLSLPAPIGLQTRRFTYLALAICILGAAHIATRVTYWSKIWHDNAAVIPGDGPVSLTVGAARFRVPSDYLVSAHRQLPEKNNRFDILRLAMSWPGLAGHGGAPRANAGPSRLSGTIQVELEHNPGRESLRARMDPFYRRLARGGELAGPDGLKILNLSSRGASRTELIVYDPSVQNGFIARCLKQPSNEDDTICNRAILLSSGLELRYRFARDLLPDWRQLDNAILRKIDSFRVR</sequence>
<proteinExistence type="predicted"/>
<protein>
    <submittedName>
        <fullName evidence="1">Uncharacterized protein</fullName>
    </submittedName>
</protein>
<organism evidence="1 2">
    <name type="scientific">Roseibium marinum</name>
    <dbReference type="NCBI Taxonomy" id="281252"/>
    <lineage>
        <taxon>Bacteria</taxon>
        <taxon>Pseudomonadati</taxon>
        <taxon>Pseudomonadota</taxon>
        <taxon>Alphaproteobacteria</taxon>
        <taxon>Hyphomicrobiales</taxon>
        <taxon>Stappiaceae</taxon>
        <taxon>Roseibium</taxon>
    </lineage>
</organism>
<evidence type="ECO:0000313" key="2">
    <source>
        <dbReference type="Proteomes" id="UP000236959"/>
    </source>
</evidence>